<dbReference type="GO" id="GO:0005743">
    <property type="term" value="C:mitochondrial inner membrane"/>
    <property type="evidence" value="ECO:0007669"/>
    <property type="project" value="UniProtKB-SubCell"/>
</dbReference>
<keyword evidence="3 6" id="KW-0812">Transmembrane</keyword>
<gene>
    <name evidence="7" type="primary">atp8</name>
</gene>
<evidence type="ECO:0000256" key="3">
    <source>
        <dbReference type="ARBA" id="ARBA00022692"/>
    </source>
</evidence>
<keyword evidence="6" id="KW-0406">Ion transport</keyword>
<sequence>MPQLVPFYWMNLLTTGIAAFSAIVYISSTTILPNVLRLLLARAIVVKV</sequence>
<geneLocation type="mitochondrion" evidence="7"/>
<keyword evidence="6" id="KW-0813">Transport</keyword>
<proteinExistence type="inferred from homology"/>
<dbReference type="InterPro" id="IPR009230">
    <property type="entry name" value="ATP_synth_su8_fun"/>
</dbReference>
<keyword evidence="6 7" id="KW-0496">Mitochondrion</keyword>
<dbReference type="Pfam" id="PF05933">
    <property type="entry name" value="Fun_ATP-synt_8"/>
    <property type="match status" value="1"/>
</dbReference>
<evidence type="ECO:0000256" key="5">
    <source>
        <dbReference type="ARBA" id="ARBA00023136"/>
    </source>
</evidence>
<protein>
    <recommendedName>
        <fullName evidence="6">ATP synthase protein 8</fullName>
    </recommendedName>
</protein>
<dbReference type="GO" id="GO:0045259">
    <property type="term" value="C:proton-transporting ATP synthase complex"/>
    <property type="evidence" value="ECO:0007669"/>
    <property type="project" value="UniProtKB-KW"/>
</dbReference>
<dbReference type="GO" id="GO:0015986">
    <property type="term" value="P:proton motive force-driven ATP synthesis"/>
    <property type="evidence" value="ECO:0007669"/>
    <property type="project" value="UniProtKB-UniRule"/>
</dbReference>
<keyword evidence="4 6" id="KW-1133">Transmembrane helix</keyword>
<comment type="function">
    <text evidence="6">Mitochondrial membrane ATP synthase (F(1)F(0) ATP synthase or Complex V) produces ATP from ADP in the presence of a proton gradient across the membrane which is generated by electron transport complexes of the respiratory chain. F-type ATPases consist of two structural domains, F(1) - containing the extramembraneous catalytic core and F(0) - containing the membrane proton channel, linked together by a central stalk and a peripheral stalk. During catalysis, ATP synthesis in the catalytic domain of F(1) is coupled via a rotary mechanism of the central stalk subunits to proton translocation. Part of the complex F(0) domain. Minor subunit located with subunit a in the membrane.</text>
</comment>
<evidence type="ECO:0000256" key="6">
    <source>
        <dbReference type="RuleBase" id="RU368038"/>
    </source>
</evidence>
<keyword evidence="6" id="KW-0138">CF(0)</keyword>
<accession>S5U682</accession>
<evidence type="ECO:0000256" key="1">
    <source>
        <dbReference type="ARBA" id="ARBA00004167"/>
    </source>
</evidence>
<dbReference type="RefSeq" id="YP_008475273.1">
    <property type="nucleotide sequence ID" value="NC_022174.1"/>
</dbReference>
<keyword evidence="6" id="KW-0066">ATP synthesis</keyword>
<dbReference type="EMBL" id="KF017572">
    <property type="protein sequence ID" value="AGS44591.1"/>
    <property type="molecule type" value="Genomic_DNA"/>
</dbReference>
<organism evidence="7">
    <name type="scientific">Candida gigantensis</name>
    <dbReference type="NCBI Taxonomy" id="271359"/>
    <lineage>
        <taxon>Eukaryota</taxon>
        <taxon>Fungi</taxon>
        <taxon>Dikarya</taxon>
        <taxon>Ascomycota</taxon>
        <taxon>Saccharomycotina</taxon>
        <taxon>Pichiomycetes</taxon>
        <taxon>Debaryomycetaceae</taxon>
        <taxon>Candida/Lodderomyces clade</taxon>
        <taxon>Candida</taxon>
    </lineage>
</organism>
<feature type="transmembrane region" description="Helical" evidence="6">
    <location>
        <begin position="6"/>
        <end position="27"/>
    </location>
</feature>
<dbReference type="GeneID" id="16695305"/>
<comment type="similarity">
    <text evidence="2 6">Belongs to the ATPase protein 8 family.</text>
</comment>
<comment type="subcellular location">
    <subcellularLocation>
        <location evidence="1">Membrane</location>
        <topology evidence="1">Single-pass membrane protein</topology>
    </subcellularLocation>
    <subcellularLocation>
        <location evidence="6">Mitochondrion inner membrane</location>
        <topology evidence="6">Single-pass membrane protein</topology>
    </subcellularLocation>
</comment>
<evidence type="ECO:0000256" key="4">
    <source>
        <dbReference type="ARBA" id="ARBA00022989"/>
    </source>
</evidence>
<comment type="subunit">
    <text evidence="6">F-type ATPases have 2 components, CF(1) - the catalytic core - and CF(0) - the membrane proton channel.</text>
</comment>
<reference evidence="7" key="1">
    <citation type="submission" date="2013-05" db="EMBL/GenBank/DDBJ databases">
        <authorList>
            <person name="Pfeiffer I."/>
            <person name="Hegedusova E."/>
            <person name="Brejova B."/>
            <person name="Nosek J."/>
        </authorList>
    </citation>
    <scope>NUCLEOTIDE SEQUENCE</scope>
    <source>
        <strain evidence="7">NRRL Y-27736</strain>
    </source>
</reference>
<dbReference type="AlphaFoldDB" id="S5U682"/>
<evidence type="ECO:0000313" key="7">
    <source>
        <dbReference type="EMBL" id="AGS44591.1"/>
    </source>
</evidence>
<evidence type="ECO:0000256" key="2">
    <source>
        <dbReference type="ARBA" id="ARBA00008892"/>
    </source>
</evidence>
<keyword evidence="5 6" id="KW-0472">Membrane</keyword>
<name>S5U682_9ASCO</name>
<keyword evidence="6" id="KW-0375">Hydrogen ion transport</keyword>
<dbReference type="GO" id="GO:0015078">
    <property type="term" value="F:proton transmembrane transporter activity"/>
    <property type="evidence" value="ECO:0007669"/>
    <property type="project" value="UniProtKB-UniRule"/>
</dbReference>